<dbReference type="FunFam" id="2.60.40.10:FF:001563">
    <property type="entry name" value="Interferon receptor 1 isoform 4"/>
    <property type="match status" value="1"/>
</dbReference>
<evidence type="ECO:0000256" key="22">
    <source>
        <dbReference type="PIRNR" id="PIRNR016567"/>
    </source>
</evidence>
<keyword evidence="13 22" id="KW-0472">Membrane</keyword>
<reference evidence="29 32" key="4">
    <citation type="journal article" date="2020" name="Nature">
        <title>Six reference-quality genomes reveal evolution of bat adaptations.</title>
        <authorList>
            <person name="Jebb D."/>
            <person name="Huang Z."/>
            <person name="Pippel M."/>
            <person name="Hughes G.M."/>
            <person name="Lavrichenko K."/>
            <person name="Devanna P."/>
            <person name="Winkler S."/>
            <person name="Jermiin L.S."/>
            <person name="Skirmuntt E.C."/>
            <person name="Katzourakis A."/>
            <person name="Burkitt-Gray L."/>
            <person name="Ray D.A."/>
            <person name="Sullivan K.A.M."/>
            <person name="Roscito J.G."/>
            <person name="Kirilenko B.M."/>
            <person name="Davalos L.M."/>
            <person name="Corthals A.P."/>
            <person name="Power M.L."/>
            <person name="Jones G."/>
            <person name="Ransome R.D."/>
            <person name="Dechmann D.K.N."/>
            <person name="Locatelli A.G."/>
            <person name="Puechmaille S.J."/>
            <person name="Fedrigo O."/>
            <person name="Jarvis E.D."/>
            <person name="Hiller M."/>
            <person name="Vernes S.C."/>
            <person name="Myers E.W."/>
            <person name="Teeling E.C."/>
        </authorList>
    </citation>
    <scope>NUCLEOTIDE SEQUENCE [LARGE SCALE GENOMIC DNA]</scope>
    <source>
        <strain evidence="29">MRhiFer1</strain>
        <tissue evidence="29">Lung</tissue>
    </source>
</reference>
<dbReference type="Gene3D" id="2.60.40.10">
    <property type="entry name" value="Immunoglobulins"/>
    <property type="match status" value="4"/>
</dbReference>
<dbReference type="PANTHER" id="PTHR20859">
    <property type="entry name" value="INTERFERON/INTERLEUKIN RECEPTOR"/>
    <property type="match status" value="1"/>
</dbReference>
<feature type="disulfide bond" evidence="23">
    <location>
        <begin position="406"/>
        <end position="429"/>
    </location>
</feature>
<feature type="disulfide bond" evidence="23">
    <location>
        <begin position="202"/>
        <end position="223"/>
    </location>
</feature>
<dbReference type="GO" id="GO:0005764">
    <property type="term" value="C:lysosome"/>
    <property type="evidence" value="ECO:0007669"/>
    <property type="project" value="UniProtKB-SubCell"/>
</dbReference>
<evidence type="ECO:0000256" key="7">
    <source>
        <dbReference type="ARBA" id="ARBA00022692"/>
    </source>
</evidence>
<dbReference type="GO" id="GO:0006357">
    <property type="term" value="P:regulation of transcription by RNA polymerase II"/>
    <property type="evidence" value="ECO:0007669"/>
    <property type="project" value="Ensembl"/>
</dbReference>
<evidence type="ECO:0000256" key="25">
    <source>
        <dbReference type="SAM" id="MobiDB-lite"/>
    </source>
</evidence>
<evidence type="ECO:0000256" key="1">
    <source>
        <dbReference type="ARBA" id="ARBA00004371"/>
    </source>
</evidence>
<dbReference type="GO" id="GO:0005886">
    <property type="term" value="C:plasma membrane"/>
    <property type="evidence" value="ECO:0007669"/>
    <property type="project" value="UniProtKB-SubCell"/>
</dbReference>
<dbReference type="Proteomes" id="UP000472240">
    <property type="component" value="Chromosome 2"/>
</dbReference>
<evidence type="ECO:0000256" key="9">
    <source>
        <dbReference type="ARBA" id="ARBA00022737"/>
    </source>
</evidence>
<feature type="transmembrane region" description="Helical" evidence="26">
    <location>
        <begin position="441"/>
        <end position="463"/>
    </location>
</feature>
<keyword evidence="10 22" id="KW-0967">Endosome</keyword>
<feature type="domain" description="Fibronectin type-III" evidence="28">
    <location>
        <begin position="336"/>
        <end position="435"/>
    </location>
</feature>
<evidence type="ECO:0000256" key="12">
    <source>
        <dbReference type="ARBA" id="ARBA00022989"/>
    </source>
</evidence>
<dbReference type="InterPro" id="IPR050650">
    <property type="entry name" value="Type-II_Cytokine-TF_Rcpt"/>
</dbReference>
<dbReference type="CTD" id="3454"/>
<evidence type="ECO:0000256" key="21">
    <source>
        <dbReference type="ARBA" id="ARBA00064230"/>
    </source>
</evidence>
<keyword evidence="7 22" id="KW-0812">Transmembrane</keyword>
<comment type="subcellular location">
    <subcellularLocation>
        <location evidence="22">Cell membrane</location>
        <topology evidence="22">Single-pass type I membrane protein</topology>
    </subcellularLocation>
    <subcellularLocation>
        <location evidence="2 22">Late endosome</location>
    </subcellularLocation>
    <subcellularLocation>
        <location evidence="1 22">Lysosome</location>
    </subcellularLocation>
    <text evidence="22">Interferon binding triggers internalization of the receptor from the cell membrane into endosomes and then into lysosomes.</text>
</comment>
<evidence type="ECO:0000313" key="31">
    <source>
        <dbReference type="Proteomes" id="UP000472240"/>
    </source>
</evidence>
<keyword evidence="14" id="KW-0564">Palmitate</keyword>
<dbReference type="GO" id="GO:0035458">
    <property type="term" value="P:cellular response to interferon-beta"/>
    <property type="evidence" value="ECO:0007669"/>
    <property type="project" value="Ensembl"/>
</dbReference>
<feature type="domain" description="Fibronectin type-III" evidence="28">
    <location>
        <begin position="31"/>
        <end position="126"/>
    </location>
</feature>
<feature type="signal peptide" evidence="27">
    <location>
        <begin position="1"/>
        <end position="25"/>
    </location>
</feature>
<evidence type="ECO:0000256" key="8">
    <source>
        <dbReference type="ARBA" id="ARBA00022729"/>
    </source>
</evidence>
<dbReference type="Pfam" id="PF01108">
    <property type="entry name" value="Tissue_fac"/>
    <property type="match status" value="1"/>
</dbReference>
<evidence type="ECO:0000256" key="24">
    <source>
        <dbReference type="PIRSR" id="PIRSR016567-51"/>
    </source>
</evidence>
<dbReference type="PANTHER" id="PTHR20859:SF54">
    <property type="entry name" value="INTERFERON ALPHA_BETA RECEPTOR 1"/>
    <property type="match status" value="1"/>
</dbReference>
<keyword evidence="16 22" id="KW-0675">Receptor</keyword>
<keyword evidence="31" id="KW-1185">Reference proteome</keyword>
<feature type="disulfide bond" evidence="23">
    <location>
        <begin position="286"/>
        <end position="294"/>
    </location>
</feature>
<dbReference type="AlphaFoldDB" id="A0A671DKF1"/>
<dbReference type="OMA" id="YCINTTV"/>
<dbReference type="GO" id="GO:0005770">
    <property type="term" value="C:late endosome"/>
    <property type="evidence" value="ECO:0007669"/>
    <property type="project" value="UniProtKB-SubCell"/>
</dbReference>
<dbReference type="GO" id="GO:0008269">
    <property type="term" value="F:JAK pathway signal transduction adaptor activity"/>
    <property type="evidence" value="ECO:0007669"/>
    <property type="project" value="Ensembl"/>
</dbReference>
<comment type="function">
    <text evidence="22">Together with IFNAR2, forms the heterodimeric receptor for type I interferons (including interferons alpha, beta, epsilon, omega and kappa). Type I interferon binding activates the JAK-STAT signaling cascade. Can also act independently of IFNAR2: form an active IFNB1 receptor by itself and activate a signaling cascade that does not involve activation of the JAK-STAT pathway.</text>
</comment>
<evidence type="ECO:0000256" key="16">
    <source>
        <dbReference type="ARBA" id="ARBA00023170"/>
    </source>
</evidence>
<keyword evidence="17" id="KW-0325">Glycoprotein</keyword>
<dbReference type="InterPro" id="IPR013783">
    <property type="entry name" value="Ig-like_fold"/>
</dbReference>
<protein>
    <recommendedName>
        <fullName evidence="4 22">Interferon alpha/beta receptor 1</fullName>
        <shortName evidence="22">IFN-R-1</shortName>
        <shortName evidence="22">IFN-alpha/beta receptor 1</shortName>
    </recommendedName>
    <alternativeName>
        <fullName evidence="20 22">Type I interferon receptor 1</fullName>
    </alternativeName>
</protein>
<evidence type="ECO:0000256" key="13">
    <source>
        <dbReference type="ARBA" id="ARBA00023136"/>
    </source>
</evidence>
<feature type="compositionally biased region" description="Polar residues" evidence="25">
    <location>
        <begin position="529"/>
        <end position="539"/>
    </location>
</feature>
<evidence type="ECO:0000256" key="10">
    <source>
        <dbReference type="ARBA" id="ARBA00022753"/>
    </source>
</evidence>
<evidence type="ECO:0000256" key="6">
    <source>
        <dbReference type="ARBA" id="ARBA00022553"/>
    </source>
</evidence>
<dbReference type="FunFam" id="2.60.40.10:FF:000842">
    <property type="entry name" value="Interferon receptor 1 isoform 4"/>
    <property type="match status" value="2"/>
</dbReference>
<dbReference type="GO" id="GO:0019962">
    <property type="term" value="F:type I interferon binding"/>
    <property type="evidence" value="ECO:0007669"/>
    <property type="project" value="UniProtKB-UniRule"/>
</dbReference>
<keyword evidence="8 27" id="KW-0732">Signal</keyword>
<dbReference type="Ensembl" id="ENSRFET00010001420.1">
    <property type="protein sequence ID" value="ENSRFEP00010001282.1"/>
    <property type="gene ID" value="ENSRFEG00010000975.1"/>
</dbReference>
<dbReference type="GO" id="GO:0032496">
    <property type="term" value="P:response to lipopolysaccharide"/>
    <property type="evidence" value="ECO:0007669"/>
    <property type="project" value="UniProtKB-UniRule"/>
</dbReference>
<keyword evidence="11 24" id="KW-0832">Ubl conjugation</keyword>
<feature type="disulfide bond" evidence="23">
    <location>
        <begin position="78"/>
        <end position="86"/>
    </location>
</feature>
<evidence type="ECO:0000313" key="32">
    <source>
        <dbReference type="Proteomes" id="UP000585614"/>
    </source>
</evidence>
<evidence type="ECO:0000256" key="4">
    <source>
        <dbReference type="ARBA" id="ARBA00016784"/>
    </source>
</evidence>
<comment type="subunit">
    <text evidence="21">Heterodimer with IFNAR2; forming the receptor for type I interferon. Interacts with TYK2. Interacts with STAT1 and STAT2; the interaction requires its phosphorylation at Tyr-482. Interacts (serine-phosphorylated form) with FBXW11, the substrate recognition component of a SCF (SKP1-CUL1-F-box protein) E3 ubiquitin-protein ligase complex. Interacts with SHMT2; this promotes interaction with ABRAXAS2 and the BRISC complex. Interacts with TRIM10; this interaction prevents association between IFNAR1 and TYK2.</text>
</comment>
<reference evidence="30 31" key="2">
    <citation type="journal article" date="2018" name="Annu Rev Anim Biosci">
        <title>Bat Biology, Genomes, and the Bat1K Project: To Generate Chromosome-Level Genomes for All Living Bat Species.</title>
        <authorList>
            <person name="Teeling E.C."/>
            <person name="Vernes S.C."/>
            <person name="Davalos L.M."/>
            <person name="Ray D.A."/>
            <person name="Gilbert M.T.P."/>
            <person name="Myers E."/>
        </authorList>
    </citation>
    <scope>NUCLEOTIDE SEQUENCE</scope>
</reference>
<organism evidence="30 31">
    <name type="scientific">Rhinolophus ferrumequinum</name>
    <name type="common">Greater horseshoe bat</name>
    <dbReference type="NCBI Taxonomy" id="59479"/>
    <lineage>
        <taxon>Eukaryota</taxon>
        <taxon>Metazoa</taxon>
        <taxon>Chordata</taxon>
        <taxon>Craniata</taxon>
        <taxon>Vertebrata</taxon>
        <taxon>Euteleostomi</taxon>
        <taxon>Mammalia</taxon>
        <taxon>Eutheria</taxon>
        <taxon>Laurasiatheria</taxon>
        <taxon>Chiroptera</taxon>
        <taxon>Yinpterochiroptera</taxon>
        <taxon>Rhinolophoidea</taxon>
        <taxon>Rhinolophidae</taxon>
        <taxon>Rhinolophinae</taxon>
        <taxon>Rhinolophus</taxon>
    </lineage>
</organism>
<reference evidence="30 31" key="1">
    <citation type="journal article" date="2015" name="Annu Rev Anim Biosci">
        <title>The Genome 10K Project: a way forward.</title>
        <authorList>
            <person name="Koepfli K.P."/>
            <person name="Paten B."/>
            <person name="O'Brien S.J."/>
            <person name="Koepfli K.P."/>
            <person name="Paten B."/>
            <person name="Antunes A."/>
            <person name="Belov K."/>
            <person name="Bustamante C."/>
            <person name="Castoe T.A."/>
            <person name="Clawson H."/>
            <person name="Crawford A.J."/>
            <person name="Diekhans M."/>
            <person name="Distel D."/>
            <person name="Durbin R."/>
            <person name="Earl D."/>
            <person name="Fujita M.K."/>
            <person name="Gamble T."/>
            <person name="Georges A."/>
            <person name="Gemmell N."/>
            <person name="Gilbert M.T."/>
            <person name="Graves J.M."/>
            <person name="Green R.E."/>
            <person name="Hickey G."/>
            <person name="Jarvis E.D."/>
            <person name="Johnson W."/>
            <person name="Komissarov A."/>
            <person name="Korf I."/>
            <person name="Kuhn R."/>
            <person name="Larkin D.M."/>
            <person name="Lewin H."/>
            <person name="Lopez J.V."/>
            <person name="Ma J."/>
            <person name="Marques-Bonet T."/>
            <person name="Miller W."/>
            <person name="Murphy R."/>
            <person name="Pevzner P."/>
            <person name="Shapiro B."/>
            <person name="Steiner C."/>
            <person name="Tamazian G."/>
            <person name="Venkatesh B."/>
            <person name="Wang J."/>
            <person name="Wayne R."/>
            <person name="Wiley E."/>
            <person name="Yang H."/>
            <person name="Zhang G."/>
            <person name="Haussler D."/>
            <person name="Ryder O."/>
            <person name="O'Brien S.J."/>
        </authorList>
    </citation>
    <scope>NUCLEOTIDE SEQUENCE</scope>
</reference>
<evidence type="ECO:0000313" key="29">
    <source>
        <dbReference type="EMBL" id="KAF6384829.1"/>
    </source>
</evidence>
<dbReference type="InterPro" id="IPR015373">
    <property type="entry name" value="Interferon/interleukin_rcp_dom"/>
</dbReference>
<evidence type="ECO:0000259" key="28">
    <source>
        <dbReference type="PROSITE" id="PS50853"/>
    </source>
</evidence>
<keyword evidence="15 23" id="KW-1015">Disulfide bond</keyword>
<dbReference type="GO" id="GO:1901857">
    <property type="term" value="P:positive regulation of cellular respiration"/>
    <property type="evidence" value="ECO:0007669"/>
    <property type="project" value="Ensembl"/>
</dbReference>
<keyword evidence="24" id="KW-1017">Isopeptide bond</keyword>
<dbReference type="GO" id="GO:0007259">
    <property type="term" value="P:cell surface receptor signaling pathway via JAK-STAT"/>
    <property type="evidence" value="ECO:0007669"/>
    <property type="project" value="Ensembl"/>
</dbReference>
<dbReference type="InterPro" id="IPR036116">
    <property type="entry name" value="FN3_sf"/>
</dbReference>
<feature type="cross-link" description="Glycyl lysine isopeptide (Lys-Gly) (interchain with G-Cter in ubiquitin)" evidence="24">
    <location>
        <position position="527"/>
    </location>
</feature>
<dbReference type="GO" id="GO:0004905">
    <property type="term" value="F:type I interferon receptor activity"/>
    <property type="evidence" value="ECO:0007669"/>
    <property type="project" value="UniProtKB-UniRule"/>
</dbReference>
<dbReference type="OrthoDB" id="9944680at2759"/>
<keyword evidence="5 22" id="KW-1003">Cell membrane</keyword>
<keyword evidence="9" id="KW-0677">Repeat</keyword>
<dbReference type="GO" id="GO:1900182">
    <property type="term" value="P:positive regulation of protein localization to nucleus"/>
    <property type="evidence" value="ECO:0007669"/>
    <property type="project" value="Ensembl"/>
</dbReference>
<comment type="similarity">
    <text evidence="3 22">Belongs to the type II cytokine receptor family.</text>
</comment>
<dbReference type="FunFam" id="2.60.40.10:FF:001548">
    <property type="entry name" value="Interferon receptor 1 isoform 4"/>
    <property type="match status" value="1"/>
</dbReference>
<dbReference type="PIRSF" id="PIRSF016567">
    <property type="entry name" value="IFN_alpha/beta_recept-1"/>
    <property type="match status" value="1"/>
</dbReference>
<dbReference type="GeneTree" id="ENSGT00940000158406"/>
<dbReference type="CDD" id="cd00063">
    <property type="entry name" value="FN3"/>
    <property type="match status" value="1"/>
</dbReference>
<keyword evidence="18 22" id="KW-0458">Lysosome</keyword>
<evidence type="ECO:0000256" key="11">
    <source>
        <dbReference type="ARBA" id="ARBA00022843"/>
    </source>
</evidence>
<reference evidence="30" key="5">
    <citation type="submission" date="2025-05" db="UniProtKB">
        <authorList>
            <consortium name="Ensembl"/>
        </authorList>
    </citation>
    <scope>IDENTIFICATION</scope>
</reference>
<evidence type="ECO:0000256" key="3">
    <source>
        <dbReference type="ARBA" id="ARBA00005399"/>
    </source>
</evidence>
<evidence type="ECO:0000313" key="30">
    <source>
        <dbReference type="Ensembl" id="ENSRFEP00010001282.1"/>
    </source>
</evidence>
<feature type="chain" id="PRO_5044625139" description="Interferon alpha/beta receptor 1" evidence="27">
    <location>
        <begin position="26"/>
        <end position="560"/>
    </location>
</feature>
<proteinExistence type="inferred from homology"/>
<evidence type="ECO:0000256" key="26">
    <source>
        <dbReference type="SAM" id="Phobius"/>
    </source>
</evidence>
<feature type="cross-link" description="Glycyl lysine isopeptide (Lys-Gly) (interchain with G-Cter in ubiquitin)" evidence="24">
    <location>
        <position position="526"/>
    </location>
</feature>
<accession>A0A671DKF1</accession>
<sequence>MFSLLGVTTLVLAAGLPRLVRSAAGQTNLKSPENVEVYIIDDTFSLKWNRSNESVTNVTYSVDYKTPEIDEWIKLPDCQYITSTKCNFSSPDINVYEEMKLRIRTEKGNNASPWYEVDPFTPFQQAQIGPPEIHLQAEDKAIIINISPPGTEDSIMWAMESSSFIYSLVMWKNSSDVETRTETETVYARAKIHKLSPETTYCLKVKARLRWQTKVALYSPVHCIATTVENKLPPPKNIQVIAKNQVYVLKWDYTYENVTFQAQWLSAYLKQIPENHSGKWKQIPNCESVRTTQCVFPQNRFQKGIYFIRVQASDGNNTSFWSEEEKFDTDTQTLIPPPVINLKPINNSLRVYIGAPKVSQNKSVYQHYPLIYEITFWENTSNAERKIVKKRTDFTFPDLKPLTVYCVKVRAVIEDAKWNNSSVFSDTVCEKTKPGNTSNTWLIAGICTVISIPAVLYVVKVLWKFILYVFFPSSKPPSTIDQYFSEQPLKNLFLSTSEEQIERCFIIENIDTISTIGINQIDANHKKFNSQTSQDSGNYSYEDENSGSKTSEEFLQVGTM</sequence>
<evidence type="ECO:0000256" key="23">
    <source>
        <dbReference type="PIRSR" id="PIRSR016567-50"/>
    </source>
</evidence>
<evidence type="ECO:0000256" key="17">
    <source>
        <dbReference type="ARBA" id="ARBA00023180"/>
    </source>
</evidence>
<dbReference type="EMBL" id="JACAGC010000002">
    <property type="protein sequence ID" value="KAF6384829.1"/>
    <property type="molecule type" value="Genomic_DNA"/>
</dbReference>
<dbReference type="GeneID" id="117035219"/>
<dbReference type="Pfam" id="PF09294">
    <property type="entry name" value="Interfer-bind"/>
    <property type="match status" value="2"/>
</dbReference>
<evidence type="ECO:0000256" key="18">
    <source>
        <dbReference type="ARBA" id="ARBA00023228"/>
    </source>
</evidence>
<evidence type="ECO:0000256" key="15">
    <source>
        <dbReference type="ARBA" id="ARBA00023157"/>
    </source>
</evidence>
<evidence type="ECO:0000256" key="27">
    <source>
        <dbReference type="SAM" id="SignalP"/>
    </source>
</evidence>
<keyword evidence="12 22" id="KW-1133">Transmembrane helix</keyword>
<dbReference type="Proteomes" id="UP000585614">
    <property type="component" value="Unassembled WGS sequence"/>
</dbReference>
<dbReference type="InterPro" id="IPR003961">
    <property type="entry name" value="FN3_dom"/>
</dbReference>
<feature type="region of interest" description="Disordered" evidence="25">
    <location>
        <begin position="529"/>
        <end position="560"/>
    </location>
</feature>
<name>A0A671DKF1_RHIFE</name>
<evidence type="ECO:0000256" key="19">
    <source>
        <dbReference type="ARBA" id="ARBA00023288"/>
    </source>
</evidence>
<evidence type="ECO:0000256" key="14">
    <source>
        <dbReference type="ARBA" id="ARBA00023139"/>
    </source>
</evidence>
<dbReference type="InterPro" id="IPR016669">
    <property type="entry name" value="Interferon_alpha/beta_rcpt-1"/>
</dbReference>
<keyword evidence="19" id="KW-0449">Lipoprotein</keyword>
<dbReference type="GO" id="GO:0035457">
    <property type="term" value="P:cellular response to interferon-alpha"/>
    <property type="evidence" value="ECO:0007669"/>
    <property type="project" value="UniProtKB-UniRule"/>
</dbReference>
<dbReference type="GO" id="GO:0043235">
    <property type="term" value="C:receptor complex"/>
    <property type="evidence" value="ECO:0007669"/>
    <property type="project" value="Ensembl"/>
</dbReference>
<reference evidence="30 31" key="3">
    <citation type="submission" date="2018-12" db="EMBL/GenBank/DDBJ databases">
        <title>G10K-VGP greater horseshoe bat female genome, primary haplotype.</title>
        <authorList>
            <person name="Teeling E."/>
            <person name="Myers G."/>
            <person name="Vernes S."/>
            <person name="Pippel M."/>
            <person name="Winkler S."/>
            <person name="Fedrigo O."/>
            <person name="Rhie A."/>
            <person name="Koren S."/>
            <person name="Phillippy A."/>
            <person name="Lewin H."/>
            <person name="Damas J."/>
            <person name="Howe K."/>
            <person name="Mountcastle J."/>
            <person name="Jarvis E.D."/>
        </authorList>
    </citation>
    <scope>NUCLEOTIDE SEQUENCE [LARGE SCALE GENOMIC DNA]</scope>
</reference>
<dbReference type="PROSITE" id="PS50853">
    <property type="entry name" value="FN3"/>
    <property type="match status" value="2"/>
</dbReference>
<dbReference type="SUPFAM" id="SSF49265">
    <property type="entry name" value="Fibronectin type III"/>
    <property type="match status" value="4"/>
</dbReference>
<evidence type="ECO:0000256" key="20">
    <source>
        <dbReference type="ARBA" id="ARBA00032112"/>
    </source>
</evidence>
<gene>
    <name evidence="30" type="primary">IFNAR1</name>
    <name evidence="29" type="ORF">mRhiFer1_006676</name>
</gene>
<dbReference type="KEGG" id="rfq:117035219"/>
<dbReference type="RefSeq" id="XP_032984902.1">
    <property type="nucleotide sequence ID" value="XM_033129011.1"/>
</dbReference>
<keyword evidence="6" id="KW-0597">Phosphoprotein</keyword>
<evidence type="ECO:0000256" key="2">
    <source>
        <dbReference type="ARBA" id="ARBA00004603"/>
    </source>
</evidence>
<evidence type="ECO:0000256" key="5">
    <source>
        <dbReference type="ARBA" id="ARBA00022475"/>
    </source>
</evidence>
<dbReference type="SMART" id="SM00060">
    <property type="entry name" value="FN3"/>
    <property type="match status" value="3"/>
</dbReference>
<dbReference type="GO" id="GO:0009615">
    <property type="term" value="P:response to virus"/>
    <property type="evidence" value="ECO:0007669"/>
    <property type="project" value="UniProtKB-ARBA"/>
</dbReference>